<keyword evidence="2" id="KW-0813">Transport</keyword>
<dbReference type="PIRSF" id="PIRSF004925">
    <property type="entry name" value="HcaT"/>
    <property type="match status" value="1"/>
</dbReference>
<dbReference type="Gene3D" id="1.20.1250.20">
    <property type="entry name" value="MFS general substrate transporter like domains"/>
    <property type="match status" value="2"/>
</dbReference>
<feature type="transmembrane region" description="Helical" evidence="8">
    <location>
        <begin position="73"/>
        <end position="91"/>
    </location>
</feature>
<feature type="transmembrane region" description="Helical" evidence="8">
    <location>
        <begin position="327"/>
        <end position="349"/>
    </location>
</feature>
<evidence type="ECO:0000256" key="3">
    <source>
        <dbReference type="ARBA" id="ARBA00022475"/>
    </source>
</evidence>
<name>A0ABN0ZZE4_9BACI</name>
<evidence type="ECO:0000256" key="2">
    <source>
        <dbReference type="ARBA" id="ARBA00022448"/>
    </source>
</evidence>
<feature type="transmembrane region" description="Helical" evidence="8">
    <location>
        <begin position="97"/>
        <end position="115"/>
    </location>
</feature>
<dbReference type="InterPro" id="IPR024989">
    <property type="entry name" value="MFS_assoc_dom"/>
</dbReference>
<dbReference type="RefSeq" id="WP_343783354.1">
    <property type="nucleotide sequence ID" value="NZ_BAAACZ010000015.1"/>
</dbReference>
<sequence>MSQNESITPLKTFLFAFFATNTIILSYIPIYLADLGLSGTEIGWVLAIGPLAALISEPFWGYMSDKYKTVKRILVFLLMALLLVSIVFFNVYSLSFLLTFAFLLYFFSAPIGAFGDSLAQRRADQLSISFGTIRTWGSIGFAVSSLIVGQYATIVGIEYIIWPYLLFGSLALLVTFKLIDAEPAKESVSLKSVKKLFQNGPLMLFLFFIMFITISHRTSDSFIGIYIIELGGTESLVGISWFVGVISEAIIFATAFYWFKKYHTLIFIIFAGALYTVRWFLYGVIHDPWIVIGLQFMHGLTFAVLYLAAFDYITRLIPKVVQSTGHLMFHTVFFGISGIIGSLMGGTIIDHYSVNALYTVLGVFALIGTMLILTYHLLFNFKRV</sequence>
<keyword evidence="5 8" id="KW-0812">Transmembrane</keyword>
<evidence type="ECO:0000256" key="4">
    <source>
        <dbReference type="ARBA" id="ARBA00022519"/>
    </source>
</evidence>
<feature type="transmembrane region" description="Helical" evidence="8">
    <location>
        <begin position="200"/>
        <end position="218"/>
    </location>
</feature>
<evidence type="ECO:0000256" key="5">
    <source>
        <dbReference type="ARBA" id="ARBA00022692"/>
    </source>
</evidence>
<evidence type="ECO:0000256" key="6">
    <source>
        <dbReference type="ARBA" id="ARBA00022989"/>
    </source>
</evidence>
<dbReference type="SUPFAM" id="SSF103473">
    <property type="entry name" value="MFS general substrate transporter"/>
    <property type="match status" value="1"/>
</dbReference>
<keyword evidence="11" id="KW-1185">Reference proteome</keyword>
<feature type="transmembrane region" description="Helical" evidence="8">
    <location>
        <begin position="238"/>
        <end position="258"/>
    </location>
</feature>
<feature type="transmembrane region" description="Helical" evidence="8">
    <location>
        <begin position="355"/>
        <end position="378"/>
    </location>
</feature>
<comment type="caution">
    <text evidence="10">The sequence shown here is derived from an EMBL/GenBank/DDBJ whole genome shotgun (WGS) entry which is preliminary data.</text>
</comment>
<feature type="transmembrane region" description="Helical" evidence="8">
    <location>
        <begin position="265"/>
        <end position="282"/>
    </location>
</feature>
<dbReference type="PANTHER" id="PTHR23522:SF10">
    <property type="entry name" value="3-PHENYLPROPIONIC ACID TRANSPORTER-RELATED"/>
    <property type="match status" value="1"/>
</dbReference>
<organism evidence="10 11">
    <name type="scientific">Alkalibacillus silvisoli</name>
    <dbReference type="NCBI Taxonomy" id="392823"/>
    <lineage>
        <taxon>Bacteria</taxon>
        <taxon>Bacillati</taxon>
        <taxon>Bacillota</taxon>
        <taxon>Bacilli</taxon>
        <taxon>Bacillales</taxon>
        <taxon>Bacillaceae</taxon>
        <taxon>Alkalibacillus</taxon>
    </lineage>
</organism>
<evidence type="ECO:0000313" key="10">
    <source>
        <dbReference type="EMBL" id="GAA0463812.1"/>
    </source>
</evidence>
<feature type="transmembrane region" description="Helical" evidence="8">
    <location>
        <begin position="136"/>
        <end position="154"/>
    </location>
</feature>
<gene>
    <name evidence="10" type="ORF">GCM10008935_19430</name>
</gene>
<keyword evidence="7 8" id="KW-0472">Membrane</keyword>
<evidence type="ECO:0000256" key="7">
    <source>
        <dbReference type="ARBA" id="ARBA00023136"/>
    </source>
</evidence>
<protein>
    <submittedName>
        <fullName evidence="10">Major facilitator superfamily domain-containing protein 6</fullName>
    </submittedName>
</protein>
<dbReference type="PANTHER" id="PTHR23522">
    <property type="entry name" value="BLL5896 PROTEIN"/>
    <property type="match status" value="1"/>
</dbReference>
<feature type="transmembrane region" description="Helical" evidence="8">
    <location>
        <begin position="12"/>
        <end position="30"/>
    </location>
</feature>
<evidence type="ECO:0000259" key="9">
    <source>
        <dbReference type="Pfam" id="PF12832"/>
    </source>
</evidence>
<reference evidence="10 11" key="1">
    <citation type="journal article" date="2019" name="Int. J. Syst. Evol. Microbiol.">
        <title>The Global Catalogue of Microorganisms (GCM) 10K type strain sequencing project: providing services to taxonomists for standard genome sequencing and annotation.</title>
        <authorList>
            <consortium name="The Broad Institute Genomics Platform"/>
            <consortium name="The Broad Institute Genome Sequencing Center for Infectious Disease"/>
            <person name="Wu L."/>
            <person name="Ma J."/>
        </authorList>
    </citation>
    <scope>NUCLEOTIDE SEQUENCE [LARGE SCALE GENOMIC DNA]</scope>
    <source>
        <strain evidence="10 11">JCM 14193</strain>
    </source>
</reference>
<keyword evidence="4" id="KW-0997">Cell inner membrane</keyword>
<dbReference type="Pfam" id="PF12832">
    <property type="entry name" value="MFS_1_like"/>
    <property type="match status" value="1"/>
</dbReference>
<keyword evidence="6 8" id="KW-1133">Transmembrane helix</keyword>
<feature type="transmembrane region" description="Helical" evidence="8">
    <location>
        <begin position="288"/>
        <end position="307"/>
    </location>
</feature>
<proteinExistence type="predicted"/>
<dbReference type="EMBL" id="BAAACZ010000015">
    <property type="protein sequence ID" value="GAA0463812.1"/>
    <property type="molecule type" value="Genomic_DNA"/>
</dbReference>
<feature type="transmembrane region" description="Helical" evidence="8">
    <location>
        <begin position="160"/>
        <end position="179"/>
    </location>
</feature>
<evidence type="ECO:0000313" key="11">
    <source>
        <dbReference type="Proteomes" id="UP001500740"/>
    </source>
</evidence>
<comment type="subcellular location">
    <subcellularLocation>
        <location evidence="1">Cell inner membrane</location>
        <topology evidence="1">Multi-pass membrane protein</topology>
    </subcellularLocation>
</comment>
<dbReference type="InterPro" id="IPR036259">
    <property type="entry name" value="MFS_trans_sf"/>
</dbReference>
<accession>A0ABN0ZZE4</accession>
<dbReference type="Proteomes" id="UP001500740">
    <property type="component" value="Unassembled WGS sequence"/>
</dbReference>
<dbReference type="InterPro" id="IPR026032">
    <property type="entry name" value="HcaT-like"/>
</dbReference>
<evidence type="ECO:0000256" key="8">
    <source>
        <dbReference type="SAM" id="Phobius"/>
    </source>
</evidence>
<keyword evidence="3" id="KW-1003">Cell membrane</keyword>
<feature type="domain" description="Major facilitator superfamily associated" evidence="9">
    <location>
        <begin position="9"/>
        <end position="359"/>
    </location>
</feature>
<feature type="transmembrane region" description="Helical" evidence="8">
    <location>
        <begin position="42"/>
        <end position="61"/>
    </location>
</feature>
<evidence type="ECO:0000256" key="1">
    <source>
        <dbReference type="ARBA" id="ARBA00004429"/>
    </source>
</evidence>